<name>A0A9D4L4N4_DREPO</name>
<reference evidence="1" key="1">
    <citation type="journal article" date="2019" name="bioRxiv">
        <title>The Genome of the Zebra Mussel, Dreissena polymorpha: A Resource for Invasive Species Research.</title>
        <authorList>
            <person name="McCartney M.A."/>
            <person name="Auch B."/>
            <person name="Kono T."/>
            <person name="Mallez S."/>
            <person name="Zhang Y."/>
            <person name="Obille A."/>
            <person name="Becker A."/>
            <person name="Abrahante J.E."/>
            <person name="Garbe J."/>
            <person name="Badalamenti J.P."/>
            <person name="Herman A."/>
            <person name="Mangelson H."/>
            <person name="Liachko I."/>
            <person name="Sullivan S."/>
            <person name="Sone E.D."/>
            <person name="Koren S."/>
            <person name="Silverstein K.A.T."/>
            <person name="Beckman K.B."/>
            <person name="Gohl D.M."/>
        </authorList>
    </citation>
    <scope>NUCLEOTIDE SEQUENCE</scope>
    <source>
        <strain evidence="1">Duluth1</strain>
        <tissue evidence="1">Whole animal</tissue>
    </source>
</reference>
<gene>
    <name evidence="1" type="ORF">DPMN_092817</name>
</gene>
<keyword evidence="2" id="KW-1185">Reference proteome</keyword>
<accession>A0A9D4L4N4</accession>
<organism evidence="1 2">
    <name type="scientific">Dreissena polymorpha</name>
    <name type="common">Zebra mussel</name>
    <name type="synonym">Mytilus polymorpha</name>
    <dbReference type="NCBI Taxonomy" id="45954"/>
    <lineage>
        <taxon>Eukaryota</taxon>
        <taxon>Metazoa</taxon>
        <taxon>Spiralia</taxon>
        <taxon>Lophotrochozoa</taxon>
        <taxon>Mollusca</taxon>
        <taxon>Bivalvia</taxon>
        <taxon>Autobranchia</taxon>
        <taxon>Heteroconchia</taxon>
        <taxon>Euheterodonta</taxon>
        <taxon>Imparidentia</taxon>
        <taxon>Neoheterodontei</taxon>
        <taxon>Myida</taxon>
        <taxon>Dreissenoidea</taxon>
        <taxon>Dreissenidae</taxon>
        <taxon>Dreissena</taxon>
    </lineage>
</organism>
<sequence>MVYALRCQCPGILQRWAQRSRLWPPTDVVKKVVSLGSVVTPIAFKGSEFQYLEWRICFNMGETELVHNLNAIQIQVYVILKMIAKEVLKPKK</sequence>
<protein>
    <submittedName>
        <fullName evidence="1">Uncharacterized protein</fullName>
    </submittedName>
</protein>
<evidence type="ECO:0000313" key="1">
    <source>
        <dbReference type="EMBL" id="KAH3850406.1"/>
    </source>
</evidence>
<dbReference type="EMBL" id="JAIWYP010000003">
    <property type="protein sequence ID" value="KAH3850406.1"/>
    <property type="molecule type" value="Genomic_DNA"/>
</dbReference>
<comment type="caution">
    <text evidence="1">The sequence shown here is derived from an EMBL/GenBank/DDBJ whole genome shotgun (WGS) entry which is preliminary data.</text>
</comment>
<evidence type="ECO:0000313" key="2">
    <source>
        <dbReference type="Proteomes" id="UP000828390"/>
    </source>
</evidence>
<dbReference type="Proteomes" id="UP000828390">
    <property type="component" value="Unassembled WGS sequence"/>
</dbReference>
<dbReference type="AlphaFoldDB" id="A0A9D4L4N4"/>
<reference evidence="1" key="2">
    <citation type="submission" date="2020-11" db="EMBL/GenBank/DDBJ databases">
        <authorList>
            <person name="McCartney M.A."/>
            <person name="Auch B."/>
            <person name="Kono T."/>
            <person name="Mallez S."/>
            <person name="Becker A."/>
            <person name="Gohl D.M."/>
            <person name="Silverstein K.A.T."/>
            <person name="Koren S."/>
            <person name="Bechman K.B."/>
            <person name="Herman A."/>
            <person name="Abrahante J.E."/>
            <person name="Garbe J."/>
        </authorList>
    </citation>
    <scope>NUCLEOTIDE SEQUENCE</scope>
    <source>
        <strain evidence="1">Duluth1</strain>
        <tissue evidence="1">Whole animal</tissue>
    </source>
</reference>
<proteinExistence type="predicted"/>